<comment type="similarity">
    <text evidence="1">Belongs to the bacterial solute-binding protein 1 family.</text>
</comment>
<dbReference type="RefSeq" id="WP_091717171.1">
    <property type="nucleotide sequence ID" value="NZ_LT629779.1"/>
</dbReference>
<dbReference type="Proteomes" id="UP000198751">
    <property type="component" value="Chromosome I"/>
</dbReference>
<dbReference type="Pfam" id="PF01547">
    <property type="entry name" value="SBP_bac_1"/>
    <property type="match status" value="1"/>
</dbReference>
<dbReference type="EMBL" id="LT629779">
    <property type="protein sequence ID" value="SDS60887.1"/>
    <property type="molecule type" value="Genomic_DNA"/>
</dbReference>
<organism evidence="3 4">
    <name type="scientific">Pseudarthrobacter equi</name>
    <dbReference type="NCBI Taxonomy" id="728066"/>
    <lineage>
        <taxon>Bacteria</taxon>
        <taxon>Bacillati</taxon>
        <taxon>Actinomycetota</taxon>
        <taxon>Actinomycetes</taxon>
        <taxon>Micrococcales</taxon>
        <taxon>Micrococcaceae</taxon>
        <taxon>Pseudarthrobacter</taxon>
    </lineage>
</organism>
<dbReference type="InterPro" id="IPR050490">
    <property type="entry name" value="Bact_solute-bd_prot1"/>
</dbReference>
<dbReference type="PANTHER" id="PTHR43649">
    <property type="entry name" value="ARABINOSE-BINDING PROTEIN-RELATED"/>
    <property type="match status" value="1"/>
</dbReference>
<gene>
    <name evidence="3" type="ORF">SAMN04489743_0437</name>
</gene>
<keyword evidence="4" id="KW-1185">Reference proteome</keyword>
<dbReference type="PROSITE" id="PS51257">
    <property type="entry name" value="PROKAR_LIPOPROTEIN"/>
    <property type="match status" value="1"/>
</dbReference>
<dbReference type="InterPro" id="IPR006059">
    <property type="entry name" value="SBP"/>
</dbReference>
<dbReference type="OrthoDB" id="3256840at2"/>
<dbReference type="Gene3D" id="3.40.190.10">
    <property type="entry name" value="Periplasmic binding protein-like II"/>
    <property type="match status" value="2"/>
</dbReference>
<sequence length="449" mass="48150">MQDTIKGPGLRRSRLGLGIIAAVTLSGLALSACGSGSSEDASKTLVVQVQSAQLPAFQYAASKFEASHEGVKVDLQTITEEQKSSTNAQIMASTNAPDIGLVPTNAQPYLDLLKADALLPLDDVWENADLDTRYEASMATSLKSNDTPYVVLFDTTLYNVVFYNKDAFRKAGITEPADHQIRSNDELYDVIGKLKTAGFDGLAMGGNAGYQWGWLVDGQLQANASDKALDDFKNSWKSGQTQTTPYTSTEFTDSVKQFKGWADKGVFQEGVLGQDGDQAQAAFTSGKSAMFLGGTWIPSVLEKTDLPFDYGWLLLPGKTSGKPTVPIVYAGDTLAVPRTAKSPDLAKDFLELYVSDAVQKYAAENVGSLPSVQTVKAADIPALGEVVQEIVTFSSGNGTTTGWTSILPGSLGQSFIDPEIQKYLGGQVSLDQLGQNQQRQFENFKAKNG</sequence>
<evidence type="ECO:0000256" key="2">
    <source>
        <dbReference type="ARBA" id="ARBA00022448"/>
    </source>
</evidence>
<evidence type="ECO:0000256" key="1">
    <source>
        <dbReference type="ARBA" id="ARBA00008520"/>
    </source>
</evidence>
<evidence type="ECO:0000313" key="3">
    <source>
        <dbReference type="EMBL" id="SDS60887.1"/>
    </source>
</evidence>
<dbReference type="AlphaFoldDB" id="A0A1H1TKX7"/>
<protein>
    <submittedName>
        <fullName evidence="3">Extracellular solute-binding protein</fullName>
    </submittedName>
</protein>
<accession>A0A1H1TKX7</accession>
<reference evidence="4" key="1">
    <citation type="submission" date="2016-10" db="EMBL/GenBank/DDBJ databases">
        <authorList>
            <person name="Varghese N."/>
            <person name="Submissions S."/>
        </authorList>
    </citation>
    <scope>NUCLEOTIDE SEQUENCE [LARGE SCALE GENOMIC DNA]</scope>
    <source>
        <strain evidence="4">IMMIB L-1606</strain>
    </source>
</reference>
<proteinExistence type="inferred from homology"/>
<name>A0A1H1TKX7_9MICC</name>
<keyword evidence="2" id="KW-0813">Transport</keyword>
<evidence type="ECO:0000313" key="4">
    <source>
        <dbReference type="Proteomes" id="UP000198751"/>
    </source>
</evidence>
<dbReference type="SUPFAM" id="SSF53850">
    <property type="entry name" value="Periplasmic binding protein-like II"/>
    <property type="match status" value="1"/>
</dbReference>
<dbReference type="PANTHER" id="PTHR43649:SF29">
    <property type="entry name" value="OSMOPROTECTIVE COMPOUNDS-BINDING PROTEIN GGTB"/>
    <property type="match status" value="1"/>
</dbReference>